<accession>A0A937X4J6</accession>
<evidence type="ECO:0000313" key="3">
    <source>
        <dbReference type="Proteomes" id="UP000703893"/>
    </source>
</evidence>
<dbReference type="SUPFAM" id="SSF56024">
    <property type="entry name" value="Phospholipase D/nuclease"/>
    <property type="match status" value="1"/>
</dbReference>
<dbReference type="AlphaFoldDB" id="A0A937X4J6"/>
<comment type="caution">
    <text evidence="2">The sequence shown here is derived from an EMBL/GenBank/DDBJ whole genome shotgun (WGS) entry which is preliminary data.</text>
</comment>
<dbReference type="InterPro" id="IPR001736">
    <property type="entry name" value="PLipase_D/transphosphatidylase"/>
</dbReference>
<dbReference type="PROSITE" id="PS50035">
    <property type="entry name" value="PLD"/>
    <property type="match status" value="1"/>
</dbReference>
<name>A0A937X4J6_9BACT</name>
<dbReference type="InterPro" id="IPR059166">
    <property type="entry name" value="PLD-like_cat"/>
</dbReference>
<dbReference type="CDD" id="cd09176">
    <property type="entry name" value="PLDc_unchar6"/>
    <property type="match status" value="1"/>
</dbReference>
<protein>
    <submittedName>
        <fullName evidence="2">Phospholipase D family protein</fullName>
    </submittedName>
</protein>
<dbReference type="GO" id="GO:0003824">
    <property type="term" value="F:catalytic activity"/>
    <property type="evidence" value="ECO:0007669"/>
    <property type="project" value="InterPro"/>
</dbReference>
<dbReference type="EMBL" id="VGJX01000686">
    <property type="protein sequence ID" value="MBM3275708.1"/>
    <property type="molecule type" value="Genomic_DNA"/>
</dbReference>
<evidence type="ECO:0000259" key="1">
    <source>
        <dbReference type="PROSITE" id="PS50035"/>
    </source>
</evidence>
<reference evidence="2 3" key="1">
    <citation type="submission" date="2019-03" db="EMBL/GenBank/DDBJ databases">
        <title>Lake Tanganyika Metagenome-Assembled Genomes (MAGs).</title>
        <authorList>
            <person name="Tran P."/>
        </authorList>
    </citation>
    <scope>NUCLEOTIDE SEQUENCE [LARGE SCALE GENOMIC DNA]</scope>
    <source>
        <strain evidence="2">K_DeepCast_65m_m2_236</strain>
    </source>
</reference>
<dbReference type="GO" id="GO:0006793">
    <property type="term" value="P:phosphorus metabolic process"/>
    <property type="evidence" value="ECO:0007669"/>
    <property type="project" value="UniProtKB-ARBA"/>
</dbReference>
<gene>
    <name evidence="2" type="ORF">FJZ00_11185</name>
</gene>
<feature type="domain" description="PLD phosphodiesterase" evidence="1">
    <location>
        <begin position="59"/>
        <end position="89"/>
    </location>
</feature>
<sequence length="378" mass="40396">MLVSTQHALDEIGSDVLRPFKEVYVFDDSSATFEIAGPGDSTTNQGQVGDTDAVLRPDEARGLHAKLFVTDEGWDASVWTGSANATASAFERNVEFLVELTGKKSKVGIDALIAPATDGRVTFRNLLERYSIERQASVPDAASAAIEDRLEALRRFLAGKANLGLEVRSAEAGFDVVLQGDPVPAELLAGIRAVGWLATFDQASAKPLDALVAGKEVAFRVASVVSISAFLAIELAAGSGDAAQFCRFALKLPLIGAPGDRIPAILRHLLGDREHFLRYLLFLLARDANEKGTDAGSARRLADLLAELPPVDAGNGNRGPSLPLVEELLRALSRAPERLDAVHDLLREVTASADGASLLPAGFREVWEPIWAARESVR</sequence>
<evidence type="ECO:0000313" key="2">
    <source>
        <dbReference type="EMBL" id="MBM3275708.1"/>
    </source>
</evidence>
<dbReference type="Gene3D" id="3.30.870.10">
    <property type="entry name" value="Endonuclease Chain A"/>
    <property type="match status" value="1"/>
</dbReference>
<dbReference type="Proteomes" id="UP000703893">
    <property type="component" value="Unassembled WGS sequence"/>
</dbReference>
<organism evidence="2 3">
    <name type="scientific">Candidatus Tanganyikabacteria bacterium</name>
    <dbReference type="NCBI Taxonomy" id="2961651"/>
    <lineage>
        <taxon>Bacteria</taxon>
        <taxon>Bacillati</taxon>
        <taxon>Candidatus Sericytochromatia</taxon>
        <taxon>Candidatus Tanganyikabacteria</taxon>
    </lineage>
</organism>
<proteinExistence type="predicted"/>